<evidence type="ECO:0000256" key="1">
    <source>
        <dbReference type="SAM" id="MobiDB-lite"/>
    </source>
</evidence>
<feature type="region of interest" description="Disordered" evidence="1">
    <location>
        <begin position="53"/>
        <end position="78"/>
    </location>
</feature>
<feature type="compositionally biased region" description="Polar residues" evidence="1">
    <location>
        <begin position="59"/>
        <end position="78"/>
    </location>
</feature>
<dbReference type="AlphaFoldDB" id="A0AAW4XZP4"/>
<dbReference type="EMBL" id="JAJNCT010000021">
    <property type="protein sequence ID" value="MCD2166841.1"/>
    <property type="molecule type" value="Genomic_DNA"/>
</dbReference>
<keyword evidence="3" id="KW-1185">Reference proteome</keyword>
<dbReference type="RefSeq" id="WP_230777989.1">
    <property type="nucleotide sequence ID" value="NZ_JAJNCT010000021.1"/>
</dbReference>
<sequence>MQLPIEQIGYSPEQLAKLERYRHAMQLPSIEAAIEQLNRRQLDTMVAAMTGKRPGPQLAINNTTAKAGSADDNSNNPT</sequence>
<proteinExistence type="predicted"/>
<protein>
    <submittedName>
        <fullName evidence="2">Uncharacterized protein</fullName>
    </submittedName>
</protein>
<dbReference type="Proteomes" id="UP001199260">
    <property type="component" value="Unassembled WGS sequence"/>
</dbReference>
<organism evidence="2 3">
    <name type="scientific">Comamonas koreensis</name>
    <dbReference type="NCBI Taxonomy" id="160825"/>
    <lineage>
        <taxon>Bacteria</taxon>
        <taxon>Pseudomonadati</taxon>
        <taxon>Pseudomonadota</taxon>
        <taxon>Betaproteobacteria</taxon>
        <taxon>Burkholderiales</taxon>
        <taxon>Comamonadaceae</taxon>
        <taxon>Comamonas</taxon>
    </lineage>
</organism>
<name>A0AAW4XZP4_9BURK</name>
<evidence type="ECO:0000313" key="2">
    <source>
        <dbReference type="EMBL" id="MCD2166841.1"/>
    </source>
</evidence>
<gene>
    <name evidence="2" type="ORF">LPW39_17085</name>
</gene>
<comment type="caution">
    <text evidence="2">The sequence shown here is derived from an EMBL/GenBank/DDBJ whole genome shotgun (WGS) entry which is preliminary data.</text>
</comment>
<evidence type="ECO:0000313" key="3">
    <source>
        <dbReference type="Proteomes" id="UP001199260"/>
    </source>
</evidence>
<accession>A0AAW4XZP4</accession>
<reference evidence="2 3" key="1">
    <citation type="submission" date="2021-11" db="EMBL/GenBank/DDBJ databases">
        <title>Genome sequence.</title>
        <authorList>
            <person name="Sun Q."/>
        </authorList>
    </citation>
    <scope>NUCLEOTIDE SEQUENCE [LARGE SCALE GENOMIC DNA]</scope>
    <source>
        <strain evidence="2 3">KCTC 12005</strain>
    </source>
</reference>